<organism evidence="2 3">
    <name type="scientific">Lysinibacillus zambalensis</name>
    <dbReference type="NCBI Taxonomy" id="3160866"/>
    <lineage>
        <taxon>Bacteria</taxon>
        <taxon>Bacillati</taxon>
        <taxon>Bacillota</taxon>
        <taxon>Bacilli</taxon>
        <taxon>Bacillales</taxon>
        <taxon>Bacillaceae</taxon>
        <taxon>Lysinibacillus</taxon>
    </lineage>
</organism>
<dbReference type="Proteomes" id="UP001478862">
    <property type="component" value="Unassembled WGS sequence"/>
</dbReference>
<accession>A0ABV1MQF7</accession>
<evidence type="ECO:0000313" key="3">
    <source>
        <dbReference type="Proteomes" id="UP001478862"/>
    </source>
</evidence>
<protein>
    <submittedName>
        <fullName evidence="2">S41 family peptidase</fullName>
    </submittedName>
</protein>
<gene>
    <name evidence="2" type="ORF">ABNX05_05900</name>
</gene>
<proteinExistence type="predicted"/>
<dbReference type="RefSeq" id="WP_349658894.1">
    <property type="nucleotide sequence ID" value="NZ_JBEGDG010000003.1"/>
</dbReference>
<evidence type="ECO:0000313" key="2">
    <source>
        <dbReference type="EMBL" id="MEQ6354144.1"/>
    </source>
</evidence>
<dbReference type="InterPro" id="IPR029045">
    <property type="entry name" value="ClpP/crotonase-like_dom_sf"/>
</dbReference>
<dbReference type="InterPro" id="IPR005151">
    <property type="entry name" value="Tail-specific_protease"/>
</dbReference>
<dbReference type="SMART" id="SM00245">
    <property type="entry name" value="TSPc"/>
    <property type="match status" value="1"/>
</dbReference>
<name>A0ABV1MQF7_9BACI</name>
<sequence>MHDTIRSILEKYYLYKYRYSENNDPIQNIFIQNDKYLKISENNNFFWNFLDLLAIDYRVEDTEVYIIKNHSNYRELVEGSRILSINKSNNILYELISQKNFYDIVIEDKSMNRKNIRLKNPIIKEDQIINNIKLYGNDLVVKFHDLNDISYINDLFNKIDSVDLFVLDVRDNQGGSFTNAIRFLEYFIRKGHAITFLEGKNSEYKVTSKQNKKINFKNLVIIFNEFTISSAEVIIKSLITEFPNTVLIGEQTGGKDIVTNIFSCEEYFIKVPQFKYKFNNYLDKSPKIEPNFDFGNIKIKKKLKELGLISEKFD</sequence>
<dbReference type="Pfam" id="PF03572">
    <property type="entry name" value="Peptidase_S41"/>
    <property type="match status" value="1"/>
</dbReference>
<dbReference type="EMBL" id="JBEGDG010000003">
    <property type="protein sequence ID" value="MEQ6354144.1"/>
    <property type="molecule type" value="Genomic_DNA"/>
</dbReference>
<evidence type="ECO:0000259" key="1">
    <source>
        <dbReference type="SMART" id="SM00245"/>
    </source>
</evidence>
<reference evidence="2 3" key="1">
    <citation type="submission" date="2024-06" db="EMBL/GenBank/DDBJ databases">
        <title>Lysinibacillus zambalefons sp. nov., a Novel Firmicute Isolated from the Poon Bato Zambales Hyperalkaline Spring.</title>
        <authorList>
            <person name="Aja J.A."/>
            <person name="Lazaro J.E.H."/>
            <person name="Llorin L.D."/>
            <person name="Lim K.R."/>
            <person name="Teodosio J."/>
            <person name="Dalisay D.S."/>
        </authorList>
    </citation>
    <scope>NUCLEOTIDE SEQUENCE [LARGE SCALE GENOMIC DNA]</scope>
    <source>
        <strain evidence="2 3">M3</strain>
    </source>
</reference>
<dbReference type="SUPFAM" id="SSF52096">
    <property type="entry name" value="ClpP/crotonase"/>
    <property type="match status" value="1"/>
</dbReference>
<dbReference type="PANTHER" id="PTHR32060:SF22">
    <property type="entry name" value="CARBOXYL-TERMINAL-PROCESSING PEPTIDASE 3, CHLOROPLASTIC"/>
    <property type="match status" value="1"/>
</dbReference>
<feature type="domain" description="Tail specific protease" evidence="1">
    <location>
        <begin position="88"/>
        <end position="295"/>
    </location>
</feature>
<dbReference type="PANTHER" id="PTHR32060">
    <property type="entry name" value="TAIL-SPECIFIC PROTEASE"/>
    <property type="match status" value="1"/>
</dbReference>
<dbReference type="Gene3D" id="3.90.226.10">
    <property type="entry name" value="2-enoyl-CoA Hydratase, Chain A, domain 1"/>
    <property type="match status" value="1"/>
</dbReference>
<comment type="caution">
    <text evidence="2">The sequence shown here is derived from an EMBL/GenBank/DDBJ whole genome shotgun (WGS) entry which is preliminary data.</text>
</comment>
<keyword evidence="3" id="KW-1185">Reference proteome</keyword>